<accession>Q6WHI8</accession>
<dbReference type="RefSeq" id="NP_899562.1">
    <property type="nucleotide sequence ID" value="NC_005083.2"/>
</dbReference>
<evidence type="ECO:0000313" key="1">
    <source>
        <dbReference type="EMBL" id="AAQ64385.1"/>
    </source>
</evidence>
<evidence type="ECO:0000313" key="2">
    <source>
        <dbReference type="Proteomes" id="UP000001785"/>
    </source>
</evidence>
<reference evidence="1 2" key="1">
    <citation type="journal article" date="2003" name="J. Bacteriol.">
        <title>Complete genome sequence of the broad-host-range vibriophage KVP40: comparative genomics of a T4-related bacteriophage.</title>
        <authorList>
            <person name="Miller E."/>
            <person name="Heidelberg J."/>
            <person name="Eisen J."/>
            <person name="Nelson W."/>
            <person name="Durkin A."/>
            <person name="Ciecko A."/>
            <person name="Feldblyum T."/>
            <person name="White O."/>
            <person name="Paulsen I."/>
            <person name="Nierman W."/>
            <person name="Lee J."/>
            <person name="Szczypinski B."/>
            <person name="Fraser C."/>
        </authorList>
    </citation>
    <scope>NUCLEOTIDE SEQUENCE</scope>
    <source>
        <strain evidence="2">Isolate Vibrio parahaemolyticus/Japan/Matsuzaki /1991</strain>
    </source>
</reference>
<sequence length="54" mass="6426">MRPQVYFYVILLDYVCGDHSCFAHGFARYTNSERRKSLRKIISECVFECVMETL</sequence>
<dbReference type="Proteomes" id="UP000001785">
    <property type="component" value="Segment"/>
</dbReference>
<protein>
    <submittedName>
        <fullName evidence="1">Uncharacterized protein</fullName>
    </submittedName>
</protein>
<organismHost>
    <name type="scientific">Vibrio parahaemolyticus</name>
    <dbReference type="NCBI Taxonomy" id="670"/>
</organismHost>
<dbReference type="KEGG" id="vg:2545666"/>
<name>Q6WHI8_BPKVM</name>
<keyword evidence="2" id="KW-1185">Reference proteome</keyword>
<organism evidence="1 2">
    <name type="scientific">Vibrio phage KVP40 (isolate Vibrio parahaemolyticus/Japan/Matsuzaki/1991)</name>
    <name type="common">KVP40</name>
    <name type="synonym">Bacteriophage KVP40</name>
    <dbReference type="NCBI Taxonomy" id="75320"/>
    <lineage>
        <taxon>Viruses</taxon>
        <taxon>Duplodnaviria</taxon>
        <taxon>Heunggongvirae</taxon>
        <taxon>Uroviricota</taxon>
        <taxon>Caudoviricetes</taxon>
        <taxon>Pantevenvirales</taxon>
        <taxon>Straboviridae</taxon>
        <taxon>Schizotequatrovirus</taxon>
        <taxon>Schizotequatrovirus KVP40</taxon>
    </lineage>
</organism>
<gene>
    <name evidence="1" type="ORF">KVP40.0315</name>
</gene>
<proteinExistence type="predicted"/>
<dbReference type="GeneID" id="2545666"/>
<dbReference type="EMBL" id="AY283928">
    <property type="protein sequence ID" value="AAQ64385.1"/>
    <property type="molecule type" value="Genomic_DNA"/>
</dbReference>